<comment type="caution">
    <text evidence="1">The sequence shown here is derived from an EMBL/GenBank/DDBJ whole genome shotgun (WGS) entry which is preliminary data.</text>
</comment>
<name>A0A2P5AE38_PARAD</name>
<keyword evidence="2" id="KW-1185">Reference proteome</keyword>
<evidence type="ECO:0000313" key="1">
    <source>
        <dbReference type="EMBL" id="PON34798.1"/>
    </source>
</evidence>
<sequence>MAEPQHSEHKITSLHAKKALYSPTCVRLSEARTMTKSSEVVATHKIFIAKNRLLSKLLPHFEESYIPSICGAHS</sequence>
<protein>
    <submittedName>
        <fullName evidence="1">Uncharacterized protein</fullName>
    </submittedName>
</protein>
<dbReference type="EMBL" id="JXTB01000642">
    <property type="protein sequence ID" value="PON34798.1"/>
    <property type="molecule type" value="Genomic_DNA"/>
</dbReference>
<dbReference type="AlphaFoldDB" id="A0A2P5AE38"/>
<accession>A0A2P5AE38</accession>
<dbReference type="Proteomes" id="UP000237105">
    <property type="component" value="Unassembled WGS sequence"/>
</dbReference>
<proteinExistence type="predicted"/>
<gene>
    <name evidence="1" type="ORF">PanWU01x14_341450</name>
</gene>
<organism evidence="1 2">
    <name type="scientific">Parasponia andersonii</name>
    <name type="common">Sponia andersonii</name>
    <dbReference type="NCBI Taxonomy" id="3476"/>
    <lineage>
        <taxon>Eukaryota</taxon>
        <taxon>Viridiplantae</taxon>
        <taxon>Streptophyta</taxon>
        <taxon>Embryophyta</taxon>
        <taxon>Tracheophyta</taxon>
        <taxon>Spermatophyta</taxon>
        <taxon>Magnoliopsida</taxon>
        <taxon>eudicotyledons</taxon>
        <taxon>Gunneridae</taxon>
        <taxon>Pentapetalae</taxon>
        <taxon>rosids</taxon>
        <taxon>fabids</taxon>
        <taxon>Rosales</taxon>
        <taxon>Cannabaceae</taxon>
        <taxon>Parasponia</taxon>
    </lineage>
</organism>
<evidence type="ECO:0000313" key="2">
    <source>
        <dbReference type="Proteomes" id="UP000237105"/>
    </source>
</evidence>
<reference evidence="2" key="1">
    <citation type="submission" date="2016-06" db="EMBL/GenBank/DDBJ databases">
        <title>Parallel loss of symbiosis genes in relatives of nitrogen-fixing non-legume Parasponia.</title>
        <authorList>
            <person name="Van Velzen R."/>
            <person name="Holmer R."/>
            <person name="Bu F."/>
            <person name="Rutten L."/>
            <person name="Van Zeijl A."/>
            <person name="Liu W."/>
            <person name="Santuari L."/>
            <person name="Cao Q."/>
            <person name="Sharma T."/>
            <person name="Shen D."/>
            <person name="Roswanjaya Y."/>
            <person name="Wardhani T."/>
            <person name="Kalhor M.S."/>
            <person name="Jansen J."/>
            <person name="Van den Hoogen J."/>
            <person name="Gungor B."/>
            <person name="Hartog M."/>
            <person name="Hontelez J."/>
            <person name="Verver J."/>
            <person name="Yang W.-C."/>
            <person name="Schijlen E."/>
            <person name="Repin R."/>
            <person name="Schilthuizen M."/>
            <person name="Schranz E."/>
            <person name="Heidstra R."/>
            <person name="Miyata K."/>
            <person name="Fedorova E."/>
            <person name="Kohlen W."/>
            <person name="Bisseling T."/>
            <person name="Smit S."/>
            <person name="Geurts R."/>
        </authorList>
    </citation>
    <scope>NUCLEOTIDE SEQUENCE [LARGE SCALE GENOMIC DNA]</scope>
    <source>
        <strain evidence="2">cv. WU1-14</strain>
    </source>
</reference>